<reference evidence="2" key="1">
    <citation type="journal article" date="2017" name="bioRxiv">
        <title>Conservation of a gene cluster reveals novel cercosporin biosynthetic mechanisms and extends production to the genus Colletotrichum.</title>
        <authorList>
            <person name="de Jonge R."/>
            <person name="Ebert M.K."/>
            <person name="Huitt-Roehl C.R."/>
            <person name="Pal P."/>
            <person name="Suttle J.C."/>
            <person name="Spanner R.E."/>
            <person name="Neubauer J.D."/>
            <person name="Jurick W.M.II."/>
            <person name="Stott K.A."/>
            <person name="Secor G.A."/>
            <person name="Thomma B.P.H.J."/>
            <person name="Van de Peer Y."/>
            <person name="Townsend C.A."/>
            <person name="Bolton M.D."/>
        </authorList>
    </citation>
    <scope>NUCLEOTIDE SEQUENCE [LARGE SCALE GENOMIC DNA]</scope>
    <source>
        <strain evidence="2">CBS538.71</strain>
    </source>
</reference>
<gene>
    <name evidence="1" type="ORF">CBER1_03653</name>
</gene>
<name>A0A2S6CLL0_9PEZI</name>
<keyword evidence="2" id="KW-1185">Reference proteome</keyword>
<proteinExistence type="predicted"/>
<accession>A0A2S6CLL0</accession>
<protein>
    <recommendedName>
        <fullName evidence="3">F-box domain-containing protein</fullName>
    </recommendedName>
</protein>
<comment type="caution">
    <text evidence="1">The sequence shown here is derived from an EMBL/GenBank/DDBJ whole genome shotgun (WGS) entry which is preliminary data.</text>
</comment>
<sequence>MSDEPTIADDSTASTEQENTAEQECFRLFDLPPELVVRVLEFAVVVSTKSRPLRIAMDSIEPWEDSCSDESLSAGQPAITRTCHLLRDEGLKLFYAENIFLGATSNDDAAALWKWGNAIGQEKLKRIDRLYIEYVSNDEPWIYTYLDGRLLTDVEGGRQVDVRDFWCDMDEFEFQAGEEEPSYFYRFDHDKITLDFAHGTPRFRISFQDRSQEGSSWIASDYCNEIDEIFGDDEYLDWWAAEEEG</sequence>
<dbReference type="AlphaFoldDB" id="A0A2S6CLL0"/>
<organism evidence="1 2">
    <name type="scientific">Cercospora berteroae</name>
    <dbReference type="NCBI Taxonomy" id="357750"/>
    <lineage>
        <taxon>Eukaryota</taxon>
        <taxon>Fungi</taxon>
        <taxon>Dikarya</taxon>
        <taxon>Ascomycota</taxon>
        <taxon>Pezizomycotina</taxon>
        <taxon>Dothideomycetes</taxon>
        <taxon>Dothideomycetidae</taxon>
        <taxon>Mycosphaerellales</taxon>
        <taxon>Mycosphaerellaceae</taxon>
        <taxon>Cercospora</taxon>
    </lineage>
</organism>
<dbReference type="InterPro" id="IPR038883">
    <property type="entry name" value="AN11006-like"/>
</dbReference>
<evidence type="ECO:0008006" key="3">
    <source>
        <dbReference type="Google" id="ProtNLM"/>
    </source>
</evidence>
<dbReference type="Proteomes" id="UP000237631">
    <property type="component" value="Unassembled WGS sequence"/>
</dbReference>
<dbReference type="PANTHER" id="PTHR42085">
    <property type="entry name" value="F-BOX DOMAIN-CONTAINING PROTEIN"/>
    <property type="match status" value="1"/>
</dbReference>
<dbReference type="EMBL" id="PNEN01000233">
    <property type="protein sequence ID" value="PPJ60609.1"/>
    <property type="molecule type" value="Genomic_DNA"/>
</dbReference>
<evidence type="ECO:0000313" key="1">
    <source>
        <dbReference type="EMBL" id="PPJ60609.1"/>
    </source>
</evidence>
<evidence type="ECO:0000313" key="2">
    <source>
        <dbReference type="Proteomes" id="UP000237631"/>
    </source>
</evidence>
<dbReference type="PANTHER" id="PTHR42085:SF4">
    <property type="entry name" value="F-BOX DOMAIN-CONTAINING PROTEIN"/>
    <property type="match status" value="1"/>
</dbReference>
<dbReference type="OrthoDB" id="3643916at2759"/>